<evidence type="ECO:0000259" key="2">
    <source>
        <dbReference type="Pfam" id="PF12017"/>
    </source>
</evidence>
<comment type="caution">
    <text evidence="4">The sequence shown here is derived from an EMBL/GenBank/DDBJ whole genome shotgun (WGS) entry which is preliminary data.</text>
</comment>
<dbReference type="InterPro" id="IPR021896">
    <property type="entry name" value="THAP9-like_HTH"/>
</dbReference>
<evidence type="ECO:0000313" key="4">
    <source>
        <dbReference type="EMBL" id="KAK7879526.1"/>
    </source>
</evidence>
<dbReference type="AlphaFoldDB" id="A0AAW0MJR8"/>
<dbReference type="EMBL" id="JBBPFD010000250">
    <property type="protein sequence ID" value="KAK7879526.1"/>
    <property type="molecule type" value="Genomic_DNA"/>
</dbReference>
<dbReference type="InterPro" id="IPR048365">
    <property type="entry name" value="TNP-like_RNaseH_N"/>
</dbReference>
<dbReference type="Pfam" id="PF12017">
    <property type="entry name" value="Tnp_P_element"/>
    <property type="match status" value="1"/>
</dbReference>
<feature type="region of interest" description="Disordered" evidence="1">
    <location>
        <begin position="57"/>
        <end position="77"/>
    </location>
</feature>
<sequence>MTAPEEPIHEATSPIEAGKDHIHLLGSPTVVGNDHTYSLTTDPELERLLEFFSDSETYSDTINEPPPPINDLAQNGQDHDYSLLQSPKSVKRHLESQLFSTEEKLDHCRMKLKIEQNKTRRLQKRVTSLAEVIKELKEKSLISTGCAEMMDSSFSGVTKELLRRMEKGNKSKVSEELRSFAMTLHFYSAKAYSYVRESFDLALPHPDTIRNWYREVSSDPGFTKASFIALQAHVQERQKVGKKTICALMLDEMAIRKHIEYSAGRFHRYVDLGCGIVDDSLPPARDALVVMVVAIDDSWKLPVAYFFIDSLTGEERANLVNECLCRLHSVGVTIVSLTCDGPSCHFSMLKALGANLDVQSMVPRFLILSVTLLCMLS</sequence>
<name>A0AAW0MJR8_9GOBI</name>
<evidence type="ECO:0000256" key="1">
    <source>
        <dbReference type="SAM" id="MobiDB-lite"/>
    </source>
</evidence>
<gene>
    <name evidence="4" type="ORF">WMY93_033763</name>
</gene>
<protein>
    <recommendedName>
        <fullName evidence="6">DNA transposase THAP9</fullName>
    </recommendedName>
</protein>
<evidence type="ECO:0000259" key="3">
    <source>
        <dbReference type="Pfam" id="PF21787"/>
    </source>
</evidence>
<dbReference type="Pfam" id="PF21787">
    <property type="entry name" value="TNP-like_RNaseH_N"/>
    <property type="match status" value="1"/>
</dbReference>
<evidence type="ECO:0000313" key="5">
    <source>
        <dbReference type="Proteomes" id="UP001460270"/>
    </source>
</evidence>
<accession>A0AAW0MJR8</accession>
<evidence type="ECO:0008006" key="6">
    <source>
        <dbReference type="Google" id="ProtNLM"/>
    </source>
</evidence>
<reference evidence="5" key="1">
    <citation type="submission" date="2024-04" db="EMBL/GenBank/DDBJ databases">
        <title>Salinicola lusitanus LLJ914,a marine bacterium isolated from the Okinawa Trough.</title>
        <authorList>
            <person name="Li J."/>
        </authorList>
    </citation>
    <scope>NUCLEOTIDE SEQUENCE [LARGE SCALE GENOMIC DNA]</scope>
</reference>
<feature type="domain" description="THAP9-like helix-turn-helix" evidence="2">
    <location>
        <begin position="135"/>
        <end position="212"/>
    </location>
</feature>
<feature type="domain" description="Transposable element P transposase-like RNase H" evidence="3">
    <location>
        <begin position="219"/>
        <end position="353"/>
    </location>
</feature>
<dbReference type="Proteomes" id="UP001460270">
    <property type="component" value="Unassembled WGS sequence"/>
</dbReference>
<organism evidence="4 5">
    <name type="scientific">Mugilogobius chulae</name>
    <name type="common">yellowstripe goby</name>
    <dbReference type="NCBI Taxonomy" id="88201"/>
    <lineage>
        <taxon>Eukaryota</taxon>
        <taxon>Metazoa</taxon>
        <taxon>Chordata</taxon>
        <taxon>Craniata</taxon>
        <taxon>Vertebrata</taxon>
        <taxon>Euteleostomi</taxon>
        <taxon>Actinopterygii</taxon>
        <taxon>Neopterygii</taxon>
        <taxon>Teleostei</taxon>
        <taxon>Neoteleostei</taxon>
        <taxon>Acanthomorphata</taxon>
        <taxon>Gobiaria</taxon>
        <taxon>Gobiiformes</taxon>
        <taxon>Gobioidei</taxon>
        <taxon>Gobiidae</taxon>
        <taxon>Gobionellinae</taxon>
        <taxon>Mugilogobius</taxon>
    </lineage>
</organism>
<proteinExistence type="predicted"/>
<keyword evidence="5" id="KW-1185">Reference proteome</keyword>